<evidence type="ECO:0000256" key="1">
    <source>
        <dbReference type="SAM" id="MobiDB-lite"/>
    </source>
</evidence>
<dbReference type="Proteomes" id="UP001054945">
    <property type="component" value="Unassembled WGS sequence"/>
</dbReference>
<comment type="caution">
    <text evidence="2">The sequence shown here is derived from an EMBL/GenBank/DDBJ whole genome shotgun (WGS) entry which is preliminary data.</text>
</comment>
<organism evidence="2 3">
    <name type="scientific">Caerostris extrusa</name>
    <name type="common">Bark spider</name>
    <name type="synonym">Caerostris bankana</name>
    <dbReference type="NCBI Taxonomy" id="172846"/>
    <lineage>
        <taxon>Eukaryota</taxon>
        <taxon>Metazoa</taxon>
        <taxon>Ecdysozoa</taxon>
        <taxon>Arthropoda</taxon>
        <taxon>Chelicerata</taxon>
        <taxon>Arachnida</taxon>
        <taxon>Araneae</taxon>
        <taxon>Araneomorphae</taxon>
        <taxon>Entelegynae</taxon>
        <taxon>Araneoidea</taxon>
        <taxon>Araneidae</taxon>
        <taxon>Caerostris</taxon>
    </lineage>
</organism>
<evidence type="ECO:0000313" key="3">
    <source>
        <dbReference type="Proteomes" id="UP001054945"/>
    </source>
</evidence>
<feature type="region of interest" description="Disordered" evidence="1">
    <location>
        <begin position="1"/>
        <end position="39"/>
    </location>
</feature>
<accession>A0AAV4QL81</accession>
<feature type="compositionally biased region" description="Polar residues" evidence="1">
    <location>
        <begin position="1"/>
        <end position="21"/>
    </location>
</feature>
<name>A0AAV4QL81_CAEEX</name>
<sequence>MRQYVVHSTTASIRTRQQSTEHVPALRSPPNPPFLQHPRNGCPTTVTGAFVGKFQDTQKEQLNEVGMFNVDAITS</sequence>
<protein>
    <submittedName>
        <fullName evidence="2">Uncharacterized protein</fullName>
    </submittedName>
</protein>
<dbReference type="AlphaFoldDB" id="A0AAV4QL81"/>
<keyword evidence="3" id="KW-1185">Reference proteome</keyword>
<evidence type="ECO:0000313" key="2">
    <source>
        <dbReference type="EMBL" id="GIY10027.1"/>
    </source>
</evidence>
<reference evidence="2 3" key="1">
    <citation type="submission" date="2021-06" db="EMBL/GenBank/DDBJ databases">
        <title>Caerostris extrusa draft genome.</title>
        <authorList>
            <person name="Kono N."/>
            <person name="Arakawa K."/>
        </authorList>
    </citation>
    <scope>NUCLEOTIDE SEQUENCE [LARGE SCALE GENOMIC DNA]</scope>
</reference>
<dbReference type="EMBL" id="BPLR01006456">
    <property type="protein sequence ID" value="GIY10027.1"/>
    <property type="molecule type" value="Genomic_DNA"/>
</dbReference>
<proteinExistence type="predicted"/>
<gene>
    <name evidence="2" type="ORF">CEXT_699251</name>
</gene>